<name>A0ABV2D3Q7_9SPHN</name>
<organism evidence="5 6">
    <name type="scientific">Novosphingobium kalidii</name>
    <dbReference type="NCBI Taxonomy" id="3230299"/>
    <lineage>
        <taxon>Bacteria</taxon>
        <taxon>Pseudomonadati</taxon>
        <taxon>Pseudomonadota</taxon>
        <taxon>Alphaproteobacteria</taxon>
        <taxon>Sphingomonadales</taxon>
        <taxon>Sphingomonadaceae</taxon>
        <taxon>Novosphingobium</taxon>
    </lineage>
</organism>
<dbReference type="InterPro" id="IPR054843">
    <property type="entry name" value="Slam_hemophilin_C"/>
</dbReference>
<feature type="domain" description="HphA N-terminal heme-binding" evidence="3">
    <location>
        <begin position="23"/>
        <end position="126"/>
    </location>
</feature>
<feature type="domain" description="HphA C-terminal" evidence="4">
    <location>
        <begin position="136"/>
        <end position="251"/>
    </location>
</feature>
<evidence type="ECO:0000259" key="4">
    <source>
        <dbReference type="Pfam" id="PF22829"/>
    </source>
</evidence>
<dbReference type="InterPro" id="IPR011250">
    <property type="entry name" value="OMP/PagP_B-barrel"/>
</dbReference>
<dbReference type="InterPro" id="IPR054535">
    <property type="entry name" value="HphA_N"/>
</dbReference>
<comment type="caution">
    <text evidence="5">The sequence shown here is derived from an EMBL/GenBank/DDBJ whole genome shotgun (WGS) entry which is preliminary data.</text>
</comment>
<dbReference type="InterPro" id="IPR054536">
    <property type="entry name" value="HphA_C"/>
</dbReference>
<dbReference type="Proteomes" id="UP001548713">
    <property type="component" value="Unassembled WGS sequence"/>
</dbReference>
<evidence type="ECO:0000313" key="5">
    <source>
        <dbReference type="EMBL" id="MET1756512.1"/>
    </source>
</evidence>
<evidence type="ECO:0000259" key="3">
    <source>
        <dbReference type="Pfam" id="PF22828"/>
    </source>
</evidence>
<dbReference type="EMBL" id="JBEWLY010000022">
    <property type="protein sequence ID" value="MET1756512.1"/>
    <property type="molecule type" value="Genomic_DNA"/>
</dbReference>
<protein>
    <submittedName>
        <fullName evidence="5">Slam-dependent surface lipoprotein</fullName>
    </submittedName>
</protein>
<feature type="region of interest" description="Disordered" evidence="1">
    <location>
        <begin position="35"/>
        <end position="64"/>
    </location>
</feature>
<keyword evidence="5" id="KW-0449">Lipoprotein</keyword>
<dbReference type="SUPFAM" id="SSF56925">
    <property type="entry name" value="OMPA-like"/>
    <property type="match status" value="1"/>
</dbReference>
<dbReference type="Gene3D" id="2.40.160.90">
    <property type="match status" value="1"/>
</dbReference>
<evidence type="ECO:0000256" key="2">
    <source>
        <dbReference type="SAM" id="SignalP"/>
    </source>
</evidence>
<sequence>MRNVHLKLAAAALLASATLASSAHAQVVGASSDTSNVEVGASNAPPPHVPGRPGIGFPGSSTGSQKADFQTLQVFVPPVGGVTTITPAQNPQHPDQGYFSFARVGSNQVWFGEWSNNGSATTGNHTVYYAGSNATTVAPSAHSATYSVNGISDYTTRGLLSGTFNATFNGSGGGTLSGSLTGGGLTVNTGTTTISGANFTGSGTASATTSGGTVTGGNVTGTFFGSNAAALAGIATFTGNRQLNTAFGGTKN</sequence>
<dbReference type="RefSeq" id="WP_353985002.1">
    <property type="nucleotide sequence ID" value="NZ_JBEWLY010000022.1"/>
</dbReference>
<feature type="signal peptide" evidence="2">
    <location>
        <begin position="1"/>
        <end position="25"/>
    </location>
</feature>
<dbReference type="Pfam" id="PF22828">
    <property type="entry name" value="HphA_N"/>
    <property type="match status" value="1"/>
</dbReference>
<feature type="chain" id="PRO_5047536835" evidence="2">
    <location>
        <begin position="26"/>
        <end position="252"/>
    </location>
</feature>
<keyword evidence="2" id="KW-0732">Signal</keyword>
<evidence type="ECO:0000313" key="6">
    <source>
        <dbReference type="Proteomes" id="UP001548713"/>
    </source>
</evidence>
<gene>
    <name evidence="5" type="ORF">ABVV53_13795</name>
</gene>
<keyword evidence="6" id="KW-1185">Reference proteome</keyword>
<accession>A0ABV2D3Q7</accession>
<dbReference type="NCBIfam" id="NF041636">
    <property type="entry name" value="slam_lipo"/>
    <property type="match status" value="1"/>
</dbReference>
<dbReference type="Pfam" id="PF22829">
    <property type="entry name" value="HphA_C"/>
    <property type="match status" value="1"/>
</dbReference>
<proteinExistence type="predicted"/>
<reference evidence="5 6" key="1">
    <citation type="submission" date="2024-07" db="EMBL/GenBank/DDBJ databases">
        <title>Novosphingobium kalidii RD2P27.</title>
        <authorList>
            <person name="Sun J.-Q."/>
        </authorList>
    </citation>
    <scope>NUCLEOTIDE SEQUENCE [LARGE SCALE GENOMIC DNA]</scope>
    <source>
        <strain evidence="5 6">RD2P27</strain>
    </source>
</reference>
<evidence type="ECO:0000256" key="1">
    <source>
        <dbReference type="SAM" id="MobiDB-lite"/>
    </source>
</evidence>